<feature type="transmembrane region" description="Helical" evidence="8">
    <location>
        <begin position="51"/>
        <end position="73"/>
    </location>
</feature>
<feature type="binding site" evidence="7">
    <location>
        <position position="71"/>
    </location>
    <ligand>
        <name>Zn(2+)</name>
        <dbReference type="ChEBI" id="CHEBI:29105"/>
        <note>catalytic</note>
    </ligand>
</feature>
<evidence type="ECO:0000256" key="1">
    <source>
        <dbReference type="ARBA" id="ARBA00004141"/>
    </source>
</evidence>
<comment type="subcellular location">
    <subcellularLocation>
        <location evidence="1">Membrane</location>
        <topology evidence="1">Multi-pass membrane protein</topology>
    </subcellularLocation>
</comment>
<evidence type="ECO:0000256" key="2">
    <source>
        <dbReference type="ARBA" id="ARBA00022692"/>
    </source>
</evidence>
<evidence type="ECO:0000256" key="5">
    <source>
        <dbReference type="ARBA" id="ARBA00023136"/>
    </source>
</evidence>
<evidence type="ECO:0008006" key="11">
    <source>
        <dbReference type="Google" id="ProtNLM"/>
    </source>
</evidence>
<feature type="transmembrane region" description="Helical" evidence="8">
    <location>
        <begin position="110"/>
        <end position="128"/>
    </location>
</feature>
<organism evidence="9 10">
    <name type="scientific">Mesorhizobium temperatum</name>
    <dbReference type="NCBI Taxonomy" id="241416"/>
    <lineage>
        <taxon>Bacteria</taxon>
        <taxon>Pseudomonadati</taxon>
        <taxon>Pseudomonadota</taxon>
        <taxon>Alphaproteobacteria</taxon>
        <taxon>Hyphomicrobiales</taxon>
        <taxon>Phyllobacteriaceae</taxon>
        <taxon>Mesorhizobium</taxon>
    </lineage>
</organism>
<dbReference type="OrthoDB" id="277121at2"/>
<evidence type="ECO:0000256" key="3">
    <source>
        <dbReference type="ARBA" id="ARBA00022801"/>
    </source>
</evidence>
<keyword evidence="3" id="KW-0378">Hydrolase</keyword>
<feature type="transmembrane region" description="Helical" evidence="8">
    <location>
        <begin position="164"/>
        <end position="182"/>
    </location>
</feature>
<protein>
    <recommendedName>
        <fullName evidence="11">Ceramidase</fullName>
    </recommendedName>
</protein>
<dbReference type="AlphaFoldDB" id="A0A271LDG6"/>
<feature type="transmembrane region" description="Helical" evidence="8">
    <location>
        <begin position="194"/>
        <end position="214"/>
    </location>
</feature>
<sequence length="228" mass="24797">MWQTLLTPVDLYCERVGPELWAEPVNALTNLAFLVAGLWGVREVRRRGTGIFAEVLAWWVVAIGIGSALFHTFANHGTVWADVLPIAGFTLAYTLFNLRRFLGMKWGKAVAIFVAFYAVTGLLTWAVPDWLRQASNGTTGYLPPFLALAFFGVIVAASGNRAGWYNLAGSAIFVVSVIFRMIDPLVCGSFPLGTHFLWHILNGLMLGVLLAAAARFGAPKLGQRGVGQ</sequence>
<evidence type="ECO:0000256" key="4">
    <source>
        <dbReference type="ARBA" id="ARBA00022989"/>
    </source>
</evidence>
<feature type="binding site" evidence="6">
    <location>
        <position position="23"/>
    </location>
    <ligand>
        <name>Ca(2+)</name>
        <dbReference type="ChEBI" id="CHEBI:29108"/>
    </ligand>
</feature>
<dbReference type="GO" id="GO:0016020">
    <property type="term" value="C:membrane"/>
    <property type="evidence" value="ECO:0007669"/>
    <property type="project" value="UniProtKB-SubCell"/>
</dbReference>
<keyword evidence="5 8" id="KW-0472">Membrane</keyword>
<gene>
    <name evidence="9" type="ORF">CIT26_28420</name>
</gene>
<dbReference type="InterPro" id="IPR008901">
    <property type="entry name" value="ACER"/>
</dbReference>
<keyword evidence="7" id="KW-0862">Zinc</keyword>
<evidence type="ECO:0000256" key="8">
    <source>
        <dbReference type="SAM" id="Phobius"/>
    </source>
</evidence>
<proteinExistence type="predicted"/>
<feature type="transmembrane region" description="Helical" evidence="8">
    <location>
        <begin position="79"/>
        <end position="98"/>
    </location>
</feature>
<comment type="caution">
    <text evidence="9">The sequence shown here is derived from an EMBL/GenBank/DDBJ whole genome shotgun (WGS) entry which is preliminary data.</text>
</comment>
<evidence type="ECO:0000313" key="10">
    <source>
        <dbReference type="Proteomes" id="UP000216442"/>
    </source>
</evidence>
<keyword evidence="10" id="KW-1185">Reference proteome</keyword>
<dbReference type="GO" id="GO:0046872">
    <property type="term" value="F:metal ion binding"/>
    <property type="evidence" value="ECO:0007669"/>
    <property type="project" value="UniProtKB-KW"/>
</dbReference>
<evidence type="ECO:0000256" key="7">
    <source>
        <dbReference type="PIRSR" id="PIRSR608901-2"/>
    </source>
</evidence>
<comment type="cofactor">
    <cofactor evidence="7">
        <name>Zn(2+)</name>
        <dbReference type="ChEBI" id="CHEBI:29105"/>
    </cofactor>
</comment>
<accession>A0A271LDG6</accession>
<dbReference type="Proteomes" id="UP000216442">
    <property type="component" value="Unassembled WGS sequence"/>
</dbReference>
<dbReference type="GO" id="GO:0016811">
    <property type="term" value="F:hydrolase activity, acting on carbon-nitrogen (but not peptide) bonds, in linear amides"/>
    <property type="evidence" value="ECO:0007669"/>
    <property type="project" value="InterPro"/>
</dbReference>
<keyword evidence="2 8" id="KW-0812">Transmembrane</keyword>
<feature type="binding site" evidence="7">
    <location>
        <position position="195"/>
    </location>
    <ligand>
        <name>Zn(2+)</name>
        <dbReference type="ChEBI" id="CHEBI:29105"/>
        <note>catalytic</note>
    </ligand>
</feature>
<keyword evidence="6" id="KW-0479">Metal-binding</keyword>
<feature type="transmembrane region" description="Helical" evidence="8">
    <location>
        <begin position="140"/>
        <end position="157"/>
    </location>
</feature>
<feature type="binding site" evidence="7">
    <location>
        <position position="199"/>
    </location>
    <ligand>
        <name>Zn(2+)</name>
        <dbReference type="ChEBI" id="CHEBI:29105"/>
        <note>catalytic</note>
    </ligand>
</feature>
<name>A0A271LDG6_9HYPH</name>
<feature type="transmembrane region" description="Helical" evidence="8">
    <location>
        <begin position="20"/>
        <end position="39"/>
    </location>
</feature>
<dbReference type="Pfam" id="PF05875">
    <property type="entry name" value="Ceramidase"/>
    <property type="match status" value="1"/>
</dbReference>
<evidence type="ECO:0000256" key="6">
    <source>
        <dbReference type="PIRSR" id="PIRSR608901-1"/>
    </source>
</evidence>
<dbReference type="RefSeq" id="WP_095495633.1">
    <property type="nucleotide sequence ID" value="NZ_NPKJ01000068.1"/>
</dbReference>
<keyword evidence="6" id="KW-0106">Calcium</keyword>
<reference evidence="9 10" key="1">
    <citation type="submission" date="2017-08" db="EMBL/GenBank/DDBJ databases">
        <title>Mesorhizobium wenxinae sp. nov., a novel rhizobial species isolated from root nodules of chickpea (Cicer arietinum L.).</title>
        <authorList>
            <person name="Zhang J."/>
        </authorList>
    </citation>
    <scope>NUCLEOTIDE SEQUENCE [LARGE SCALE GENOMIC DNA]</scope>
    <source>
        <strain evidence="9 10">SDW018</strain>
    </source>
</reference>
<evidence type="ECO:0000313" key="9">
    <source>
        <dbReference type="EMBL" id="PAQ06104.1"/>
    </source>
</evidence>
<dbReference type="GO" id="GO:0006672">
    <property type="term" value="P:ceramide metabolic process"/>
    <property type="evidence" value="ECO:0007669"/>
    <property type="project" value="InterPro"/>
</dbReference>
<dbReference type="EMBL" id="NPKJ01000068">
    <property type="protein sequence ID" value="PAQ06104.1"/>
    <property type="molecule type" value="Genomic_DNA"/>
</dbReference>
<keyword evidence="4 8" id="KW-1133">Transmembrane helix</keyword>